<dbReference type="RefSeq" id="WP_063190587.1">
    <property type="nucleotide sequence ID" value="NZ_LQQY01000004.1"/>
</dbReference>
<dbReference type="InterPro" id="IPR051398">
    <property type="entry name" value="Polysacch_Deacetylase"/>
</dbReference>
<dbReference type="PANTHER" id="PTHR34216">
    <property type="match status" value="1"/>
</dbReference>
<gene>
    <name evidence="2" type="ORF">AV649_12445</name>
</gene>
<comment type="caution">
    <text evidence="2">The sequence shown here is derived from an EMBL/GenBank/DDBJ whole genome shotgun (WGS) entry which is preliminary data.</text>
</comment>
<accession>A0A165LNH7</accession>
<proteinExistence type="predicted"/>
<dbReference type="SUPFAM" id="SSF49899">
    <property type="entry name" value="Concanavalin A-like lectins/glucanases"/>
    <property type="match status" value="1"/>
</dbReference>
<sequence length="239" mass="27536">MKVIIGILSLSLILSLTSDVTPERHVEVQTDEPFPLTLRDSPPRPHSQEEWTMIFEEEFSGDAWRDKWNIQDWPSDKNEELQYYTPDNVSTKNGYLVLSSKSERYKGRHYTSGAVTTEELASACSVFSYYSHTFDFHHRKGSSTKDKKSFLITEEAGAIRKDVAKSIGVLKGESLAFAYPYGEYSPKSIRILNELGIDMAFTTEERDASQDDHLYELPRHSIFHDTTMTRFQSIFRPHH</sequence>
<dbReference type="EMBL" id="LQQY01000004">
    <property type="protein sequence ID" value="KZE52544.1"/>
    <property type="molecule type" value="Genomic_DNA"/>
</dbReference>
<dbReference type="Proteomes" id="UP000076510">
    <property type="component" value="Unassembled WGS sequence"/>
</dbReference>
<reference evidence="3" key="1">
    <citation type="submission" date="2016-01" db="EMBL/GenBank/DDBJ databases">
        <title>Whole genome sequencing of Bhargavaea cecembensis T14.</title>
        <authorList>
            <person name="Hong K.W."/>
        </authorList>
    </citation>
    <scope>NUCLEOTIDE SEQUENCE [LARGE SCALE GENOMIC DNA]</scope>
    <source>
        <strain evidence="3">M19</strain>
    </source>
</reference>
<dbReference type="AlphaFoldDB" id="A0A165LNH7"/>
<evidence type="ECO:0000313" key="2">
    <source>
        <dbReference type="EMBL" id="KZE52544.1"/>
    </source>
</evidence>
<dbReference type="PANTHER" id="PTHR34216:SF3">
    <property type="entry name" value="POLY-BETA-1,6-N-ACETYL-D-GLUCOSAMINE N-DEACETYLASE"/>
    <property type="match status" value="1"/>
</dbReference>
<protein>
    <recommendedName>
        <fullName evidence="4">NodB homology domain-containing protein</fullName>
    </recommendedName>
</protein>
<evidence type="ECO:0000256" key="1">
    <source>
        <dbReference type="SAM" id="MobiDB-lite"/>
    </source>
</evidence>
<feature type="region of interest" description="Disordered" evidence="1">
    <location>
        <begin position="26"/>
        <end position="47"/>
    </location>
</feature>
<dbReference type="InterPro" id="IPR013320">
    <property type="entry name" value="ConA-like_dom_sf"/>
</dbReference>
<dbReference type="Gene3D" id="2.60.120.200">
    <property type="match status" value="1"/>
</dbReference>
<dbReference type="OrthoDB" id="9778320at2"/>
<organism evidence="2 3">
    <name type="scientific">Rossellomorea marisflavi</name>
    <dbReference type="NCBI Taxonomy" id="189381"/>
    <lineage>
        <taxon>Bacteria</taxon>
        <taxon>Bacillati</taxon>
        <taxon>Bacillota</taxon>
        <taxon>Bacilli</taxon>
        <taxon>Bacillales</taxon>
        <taxon>Bacillaceae</taxon>
        <taxon>Rossellomorea</taxon>
    </lineage>
</organism>
<dbReference type="InterPro" id="IPR011330">
    <property type="entry name" value="Glyco_hydro/deAcase_b/a-brl"/>
</dbReference>
<dbReference type="Gene3D" id="3.20.20.370">
    <property type="entry name" value="Glycoside hydrolase/deacetylase"/>
    <property type="match status" value="1"/>
</dbReference>
<name>A0A165LNH7_9BACI</name>
<evidence type="ECO:0008006" key="4">
    <source>
        <dbReference type="Google" id="ProtNLM"/>
    </source>
</evidence>
<dbReference type="GO" id="GO:0005975">
    <property type="term" value="P:carbohydrate metabolic process"/>
    <property type="evidence" value="ECO:0007669"/>
    <property type="project" value="InterPro"/>
</dbReference>
<dbReference type="SUPFAM" id="SSF88713">
    <property type="entry name" value="Glycoside hydrolase/deacetylase"/>
    <property type="match status" value="1"/>
</dbReference>
<evidence type="ECO:0000313" key="3">
    <source>
        <dbReference type="Proteomes" id="UP000076510"/>
    </source>
</evidence>